<evidence type="ECO:0000313" key="3">
    <source>
        <dbReference type="EMBL" id="GMF28757.1"/>
    </source>
</evidence>
<sequence length="547" mass="58140">MLSSDDGMGSPSPPTIHTEDLASDSCDVCRLGSTRPALASPPRVQVLSSSSRVSSVQCLVSDANALAADNRALRAQIEETTALHAGLATHASVLHDRNMALLQRNREGFDIGLAAFDRLQRRVEELESENTRLDEFAADLQTAADQSRHWETRYCVLEASSYEDACAAQDTLAAAQSHAAGLELQLAAGNDQVSSWRLNWLQNGVIRAETESAHSLNEPIHDDLRRVNALLTAYAEERQRDLGRVRDLEASVSTAEAVRIAAQAEQARSQAAETQAVARSARYRRGWLDIRRSAAQARAASEDRVHRLGSRVVDLEAELDRVRRDLDDRAAAWRRLLREARRGRESAHRVNTALSARLVAVVDAAGGTIAVDELIRSIETSVGPAVASAVPLPPNDPDLAQENEDYGSSVSAPASPLPRPGSSSTPRPPPSPTAASSGGSRSGGSRSGFPSPSPGGGSVRGGASNAGGGSPPGLGTPSPRRSSRSSTAADTAASDSAATQRQRSGSTLLFRQRHSGLQPSYQASPPPSPRVAFQFVHSDVPGWWVAL</sequence>
<protein>
    <submittedName>
        <fullName evidence="3">Unnamed protein product</fullName>
    </submittedName>
</protein>
<feature type="coiled-coil region" evidence="1">
    <location>
        <begin position="116"/>
        <end position="146"/>
    </location>
</feature>
<feature type="coiled-coil region" evidence="1">
    <location>
        <begin position="305"/>
        <end position="332"/>
    </location>
</feature>
<comment type="caution">
    <text evidence="3">The sequence shown here is derived from an EMBL/GenBank/DDBJ whole genome shotgun (WGS) entry which is preliminary data.</text>
</comment>
<dbReference type="AlphaFoldDB" id="A0A9W6UB67"/>
<dbReference type="OrthoDB" id="129921at2759"/>
<keyword evidence="1" id="KW-0175">Coiled coil</keyword>
<proteinExistence type="predicted"/>
<accession>A0A9W6UB67</accession>
<feature type="compositionally biased region" description="Low complexity" evidence="2">
    <location>
        <begin position="473"/>
        <end position="504"/>
    </location>
</feature>
<feature type="region of interest" description="Disordered" evidence="2">
    <location>
        <begin position="1"/>
        <end position="21"/>
    </location>
</feature>
<evidence type="ECO:0000256" key="1">
    <source>
        <dbReference type="SAM" id="Coils"/>
    </source>
</evidence>
<keyword evidence="4" id="KW-1185">Reference proteome</keyword>
<organism evidence="3 4">
    <name type="scientific">Phytophthora lilii</name>
    <dbReference type="NCBI Taxonomy" id="2077276"/>
    <lineage>
        <taxon>Eukaryota</taxon>
        <taxon>Sar</taxon>
        <taxon>Stramenopiles</taxon>
        <taxon>Oomycota</taxon>
        <taxon>Peronosporomycetes</taxon>
        <taxon>Peronosporales</taxon>
        <taxon>Peronosporaceae</taxon>
        <taxon>Phytophthora</taxon>
    </lineage>
</organism>
<feature type="region of interest" description="Disordered" evidence="2">
    <location>
        <begin position="386"/>
        <end position="529"/>
    </location>
</feature>
<dbReference type="Proteomes" id="UP001165083">
    <property type="component" value="Unassembled WGS sequence"/>
</dbReference>
<name>A0A9W6UB67_9STRA</name>
<evidence type="ECO:0000256" key="2">
    <source>
        <dbReference type="SAM" id="MobiDB-lite"/>
    </source>
</evidence>
<evidence type="ECO:0000313" key="4">
    <source>
        <dbReference type="Proteomes" id="UP001165083"/>
    </source>
</evidence>
<gene>
    <name evidence="3" type="ORF">Plil01_001214300</name>
</gene>
<dbReference type="EMBL" id="BSXW01000734">
    <property type="protein sequence ID" value="GMF28757.1"/>
    <property type="molecule type" value="Genomic_DNA"/>
</dbReference>
<reference evidence="3" key="1">
    <citation type="submission" date="2023-04" db="EMBL/GenBank/DDBJ databases">
        <title>Phytophthora lilii NBRC 32176.</title>
        <authorList>
            <person name="Ichikawa N."/>
            <person name="Sato H."/>
            <person name="Tonouchi N."/>
        </authorList>
    </citation>
    <scope>NUCLEOTIDE SEQUENCE</scope>
    <source>
        <strain evidence="3">NBRC 32176</strain>
    </source>
</reference>
<feature type="compositionally biased region" description="Low complexity" evidence="2">
    <location>
        <begin position="1"/>
        <end position="10"/>
    </location>
</feature>
<feature type="compositionally biased region" description="Gly residues" evidence="2">
    <location>
        <begin position="454"/>
        <end position="472"/>
    </location>
</feature>